<dbReference type="Pfam" id="PF06094">
    <property type="entry name" value="GGACT"/>
    <property type="match status" value="1"/>
</dbReference>
<dbReference type="Gene3D" id="3.10.490.10">
    <property type="entry name" value="Gamma-glutamyl cyclotransferase-like"/>
    <property type="match status" value="1"/>
</dbReference>
<dbReference type="AlphaFoldDB" id="A0A931IYD9"/>
<dbReference type="PANTHER" id="PTHR12510:SF4">
    <property type="entry name" value="GAMMA-GLUTAMYLAMINECYCLOTRANSFERASE"/>
    <property type="match status" value="1"/>
</dbReference>
<protein>
    <recommendedName>
        <fullName evidence="3">Gamma-glutamylcyclotransferase family protein</fullName>
    </recommendedName>
</protein>
<evidence type="ECO:0000256" key="1">
    <source>
        <dbReference type="ARBA" id="ARBA00008861"/>
    </source>
</evidence>
<feature type="domain" description="Gamma-glutamylcyclotransferase AIG2-like" evidence="4">
    <location>
        <begin position="5"/>
        <end position="110"/>
    </location>
</feature>
<dbReference type="SUPFAM" id="SSF110857">
    <property type="entry name" value="Gamma-glutamyl cyclotransferase-like"/>
    <property type="match status" value="1"/>
</dbReference>
<comment type="caution">
    <text evidence="5">The sequence shown here is derived from an EMBL/GenBank/DDBJ whole genome shotgun (WGS) entry which is preliminary data.</text>
</comment>
<dbReference type="InterPro" id="IPR013024">
    <property type="entry name" value="GGCT-like"/>
</dbReference>
<dbReference type="GO" id="GO:0061929">
    <property type="term" value="F:gamma-glutamylaminecyclotransferase activity"/>
    <property type="evidence" value="ECO:0007669"/>
    <property type="project" value="InterPro"/>
</dbReference>
<dbReference type="RefSeq" id="WP_198100499.1">
    <property type="nucleotide sequence ID" value="NZ_JAEDAL010000003.1"/>
</dbReference>
<name>A0A931IYD9_9BURK</name>
<comment type="similarity">
    <text evidence="1 3">Belongs to the gamma-glutamylcyclotransferase family.</text>
</comment>
<evidence type="ECO:0000313" key="6">
    <source>
        <dbReference type="Proteomes" id="UP000620139"/>
    </source>
</evidence>
<dbReference type="EMBL" id="JAEDAL010000003">
    <property type="protein sequence ID" value="MBH9552883.1"/>
    <property type="molecule type" value="Genomic_DNA"/>
</dbReference>
<gene>
    <name evidence="5" type="ORF">I7X43_08455</name>
</gene>
<evidence type="ECO:0000313" key="5">
    <source>
        <dbReference type="EMBL" id="MBH9552883.1"/>
    </source>
</evidence>
<proteinExistence type="inferred from homology"/>
<dbReference type="Proteomes" id="UP000620139">
    <property type="component" value="Unassembled WGS sequence"/>
</dbReference>
<sequence length="144" mass="16246">MQHLIFVYGTLKQGFRNHPVNQGERVAGEFTTVQPLPLYIVGPRYLPWLVNQPGEGYPVHGELYEVNDEGLARMDELEALHLPDWYVREPVQVREPSGRLWSCQVYFGSASRLQLDAVHAGPLPAYTQEHAEQRVAALRGAGLL</sequence>
<feature type="active site" description="Proton acceptor" evidence="2">
    <location>
        <position position="78"/>
    </location>
</feature>
<evidence type="ECO:0000259" key="4">
    <source>
        <dbReference type="Pfam" id="PF06094"/>
    </source>
</evidence>
<dbReference type="PANTHER" id="PTHR12510">
    <property type="entry name" value="TROPONIN C-AKIN-1 PROTEIN"/>
    <property type="match status" value="1"/>
</dbReference>
<dbReference type="InterPro" id="IPR036568">
    <property type="entry name" value="GGCT-like_sf"/>
</dbReference>
<evidence type="ECO:0000256" key="3">
    <source>
        <dbReference type="RuleBase" id="RU367036"/>
    </source>
</evidence>
<keyword evidence="6" id="KW-1185">Reference proteome</keyword>
<dbReference type="InterPro" id="IPR009288">
    <property type="entry name" value="AIG2-like_dom"/>
</dbReference>
<dbReference type="CDD" id="cd06661">
    <property type="entry name" value="GGCT_like"/>
    <property type="match status" value="1"/>
</dbReference>
<organism evidence="5 6">
    <name type="scientific">Inhella gelatinilytica</name>
    <dbReference type="NCBI Taxonomy" id="2795030"/>
    <lineage>
        <taxon>Bacteria</taxon>
        <taxon>Pseudomonadati</taxon>
        <taxon>Pseudomonadota</taxon>
        <taxon>Betaproteobacteria</taxon>
        <taxon>Burkholderiales</taxon>
        <taxon>Sphaerotilaceae</taxon>
        <taxon>Inhella</taxon>
    </lineage>
</organism>
<dbReference type="GO" id="GO:0005829">
    <property type="term" value="C:cytosol"/>
    <property type="evidence" value="ECO:0007669"/>
    <property type="project" value="TreeGrafter"/>
</dbReference>
<reference evidence="5" key="1">
    <citation type="submission" date="2020-12" db="EMBL/GenBank/DDBJ databases">
        <title>The genome sequence of Inhella sp. 4Y17.</title>
        <authorList>
            <person name="Liu Y."/>
        </authorList>
    </citation>
    <scope>NUCLEOTIDE SEQUENCE</scope>
    <source>
        <strain evidence="5">4Y10</strain>
    </source>
</reference>
<evidence type="ECO:0000256" key="2">
    <source>
        <dbReference type="PIRSR" id="PIRSR639126-1"/>
    </source>
</evidence>
<dbReference type="InterPro" id="IPR039126">
    <property type="entry name" value="GGACT"/>
</dbReference>
<accession>A0A931IYD9</accession>